<evidence type="ECO:0000256" key="5">
    <source>
        <dbReference type="ARBA" id="ARBA00022989"/>
    </source>
</evidence>
<dbReference type="AlphaFoldDB" id="A0A1I3HDD5"/>
<feature type="transmembrane region" description="Helical" evidence="7">
    <location>
        <begin position="88"/>
        <end position="109"/>
    </location>
</feature>
<accession>A0A1I3HDD5</accession>
<feature type="transmembrane region" description="Helical" evidence="7">
    <location>
        <begin position="330"/>
        <end position="357"/>
    </location>
</feature>
<feature type="domain" description="Major facilitator superfamily (MFS) profile" evidence="8">
    <location>
        <begin position="235"/>
        <end position="440"/>
    </location>
</feature>
<dbReference type="Proteomes" id="UP000199518">
    <property type="component" value="Unassembled WGS sequence"/>
</dbReference>
<keyword evidence="9" id="KW-0436">Ligase</keyword>
<name>A0A1I3HDD5_9PLAN</name>
<feature type="transmembrane region" description="Helical" evidence="7">
    <location>
        <begin position="236"/>
        <end position="254"/>
    </location>
</feature>
<organism evidence="9 10">
    <name type="scientific">Planctomicrobium piriforme</name>
    <dbReference type="NCBI Taxonomy" id="1576369"/>
    <lineage>
        <taxon>Bacteria</taxon>
        <taxon>Pseudomonadati</taxon>
        <taxon>Planctomycetota</taxon>
        <taxon>Planctomycetia</taxon>
        <taxon>Planctomycetales</taxon>
        <taxon>Planctomycetaceae</taxon>
        <taxon>Planctomicrobium</taxon>
    </lineage>
</organism>
<dbReference type="InterPro" id="IPR020846">
    <property type="entry name" value="MFS_dom"/>
</dbReference>
<dbReference type="Gene3D" id="1.20.1250.20">
    <property type="entry name" value="MFS general substrate transporter like domains"/>
    <property type="match status" value="1"/>
</dbReference>
<reference evidence="10" key="1">
    <citation type="submission" date="2016-10" db="EMBL/GenBank/DDBJ databases">
        <authorList>
            <person name="Varghese N."/>
            <person name="Submissions S."/>
        </authorList>
    </citation>
    <scope>NUCLEOTIDE SEQUENCE [LARGE SCALE GENOMIC DNA]</scope>
    <source>
        <strain evidence="10">DSM 26348</strain>
    </source>
</reference>
<dbReference type="PANTHER" id="PTHR43266:SF2">
    <property type="entry name" value="MAJOR FACILITATOR SUPERFAMILY (MFS) PROFILE DOMAIN-CONTAINING PROTEIN"/>
    <property type="match status" value="1"/>
</dbReference>
<feature type="transmembrane region" description="Helical" evidence="7">
    <location>
        <begin position="183"/>
        <end position="203"/>
    </location>
</feature>
<dbReference type="GO" id="GO:0016874">
    <property type="term" value="F:ligase activity"/>
    <property type="evidence" value="ECO:0007669"/>
    <property type="project" value="UniProtKB-KW"/>
</dbReference>
<dbReference type="STRING" id="1576369.SAMN05421753_10818"/>
<dbReference type="PANTHER" id="PTHR43266">
    <property type="entry name" value="MACROLIDE-EFFLUX PROTEIN"/>
    <property type="match status" value="1"/>
</dbReference>
<protein>
    <submittedName>
        <fullName evidence="9">Acyl-[acyl-carrier-protein]-phospholipid O-acyltransferase / long-chain-fatty-acid--[acyl-carrier-protein] ligase</fullName>
    </submittedName>
</protein>
<dbReference type="GO" id="GO:0016746">
    <property type="term" value="F:acyltransferase activity"/>
    <property type="evidence" value="ECO:0007669"/>
    <property type="project" value="UniProtKB-KW"/>
</dbReference>
<evidence type="ECO:0000256" key="6">
    <source>
        <dbReference type="ARBA" id="ARBA00023136"/>
    </source>
</evidence>
<feature type="transmembrane region" description="Helical" evidence="7">
    <location>
        <begin position="306"/>
        <end position="324"/>
    </location>
</feature>
<dbReference type="InterPro" id="IPR036259">
    <property type="entry name" value="MFS_trans_sf"/>
</dbReference>
<evidence type="ECO:0000256" key="3">
    <source>
        <dbReference type="ARBA" id="ARBA00022475"/>
    </source>
</evidence>
<evidence type="ECO:0000256" key="2">
    <source>
        <dbReference type="ARBA" id="ARBA00022448"/>
    </source>
</evidence>
<sequence>MESSTPANETSHPSIFRDRSFWGMTITQFLAVFNDNLYKQVVVLVCVDIALAGGTKGLGGIATIFFTIPFILLSGFCGYLSDKYSKRTIVVISKIAEVAIMFLGMLAFLSEKPNIVLMFGVLFLIGVHSTLYAPAKYGLLPELFSKRDLPKVNGLFQMSLFVAIILGLAAAGIAKENWNDKLWLVSLVCIVIAVLGFFSSMLIRRMPAARPGMAFDRSDLIVNRETRKVLWANKPLLSALFATSAFWATGGLVYPLAITDLGRKQFGLSESFTSYLAAGTGIGIAVGCVIGMLLSHQRFNARLVRVGGWGMFLGLLLITIPGAAPNTNMLGVAGTAVVLVGLGICAGLYSVPLQVLIQAKAPAEHKGRVIGAMSLANWIGIYFSGMLYSIASPINAAWNFPPATLFAIGAVFLSPVLLFYRPQSEDLSDAPQLPETTPSV</sequence>
<evidence type="ECO:0000259" key="8">
    <source>
        <dbReference type="PROSITE" id="PS50850"/>
    </source>
</evidence>
<evidence type="ECO:0000313" key="10">
    <source>
        <dbReference type="Proteomes" id="UP000199518"/>
    </source>
</evidence>
<dbReference type="GO" id="GO:0022857">
    <property type="term" value="F:transmembrane transporter activity"/>
    <property type="evidence" value="ECO:0007669"/>
    <property type="project" value="InterPro"/>
</dbReference>
<comment type="subcellular location">
    <subcellularLocation>
        <location evidence="1">Cell membrane</location>
        <topology evidence="1">Multi-pass membrane protein</topology>
    </subcellularLocation>
</comment>
<dbReference type="GO" id="GO:0005886">
    <property type="term" value="C:plasma membrane"/>
    <property type="evidence" value="ECO:0007669"/>
    <property type="project" value="UniProtKB-SubCell"/>
</dbReference>
<keyword evidence="9" id="KW-0012">Acyltransferase</keyword>
<feature type="transmembrane region" description="Helical" evidence="7">
    <location>
        <begin position="154"/>
        <end position="171"/>
    </location>
</feature>
<keyword evidence="5 7" id="KW-1133">Transmembrane helix</keyword>
<keyword evidence="10" id="KW-1185">Reference proteome</keyword>
<keyword evidence="9" id="KW-0808">Transferase</keyword>
<dbReference type="SUPFAM" id="SSF103473">
    <property type="entry name" value="MFS general substrate transporter"/>
    <property type="match status" value="1"/>
</dbReference>
<evidence type="ECO:0000313" key="9">
    <source>
        <dbReference type="EMBL" id="SFI33798.1"/>
    </source>
</evidence>
<feature type="transmembrane region" description="Helical" evidence="7">
    <location>
        <begin position="274"/>
        <end position="294"/>
    </location>
</feature>
<dbReference type="PROSITE" id="PS50850">
    <property type="entry name" value="MFS"/>
    <property type="match status" value="1"/>
</dbReference>
<dbReference type="RefSeq" id="WP_092050227.1">
    <property type="nucleotide sequence ID" value="NZ_FOQD01000008.1"/>
</dbReference>
<dbReference type="Pfam" id="PF07690">
    <property type="entry name" value="MFS_1"/>
    <property type="match status" value="1"/>
</dbReference>
<evidence type="ECO:0000256" key="1">
    <source>
        <dbReference type="ARBA" id="ARBA00004651"/>
    </source>
</evidence>
<evidence type="ECO:0000256" key="7">
    <source>
        <dbReference type="SAM" id="Phobius"/>
    </source>
</evidence>
<dbReference type="EMBL" id="FOQD01000008">
    <property type="protein sequence ID" value="SFI33798.1"/>
    <property type="molecule type" value="Genomic_DNA"/>
</dbReference>
<keyword evidence="2" id="KW-0813">Transport</keyword>
<feature type="transmembrane region" description="Helical" evidence="7">
    <location>
        <begin position="61"/>
        <end position="81"/>
    </location>
</feature>
<dbReference type="CDD" id="cd06173">
    <property type="entry name" value="MFS_MefA_like"/>
    <property type="match status" value="1"/>
</dbReference>
<keyword evidence="6 7" id="KW-0472">Membrane</keyword>
<feature type="transmembrane region" description="Helical" evidence="7">
    <location>
        <begin position="115"/>
        <end position="133"/>
    </location>
</feature>
<dbReference type="InterPro" id="IPR011701">
    <property type="entry name" value="MFS"/>
</dbReference>
<dbReference type="OrthoDB" id="9803968at2"/>
<proteinExistence type="predicted"/>
<keyword evidence="4 7" id="KW-0812">Transmembrane</keyword>
<keyword evidence="3" id="KW-1003">Cell membrane</keyword>
<evidence type="ECO:0000256" key="4">
    <source>
        <dbReference type="ARBA" id="ARBA00022692"/>
    </source>
</evidence>
<feature type="transmembrane region" description="Helical" evidence="7">
    <location>
        <begin position="403"/>
        <end position="420"/>
    </location>
</feature>
<feature type="transmembrane region" description="Helical" evidence="7">
    <location>
        <begin position="369"/>
        <end position="391"/>
    </location>
</feature>
<gene>
    <name evidence="9" type="ORF">SAMN05421753_10818</name>
</gene>